<name>A0ABQ9WKN6_9EUKA</name>
<dbReference type="Proteomes" id="UP001281761">
    <property type="component" value="Unassembled WGS sequence"/>
</dbReference>
<proteinExistence type="predicted"/>
<evidence type="ECO:0000313" key="2">
    <source>
        <dbReference type="Proteomes" id="UP001281761"/>
    </source>
</evidence>
<dbReference type="EMBL" id="JARBJD010000769">
    <property type="protein sequence ID" value="KAK2940022.1"/>
    <property type="molecule type" value="Genomic_DNA"/>
</dbReference>
<reference evidence="1 2" key="1">
    <citation type="journal article" date="2022" name="bioRxiv">
        <title>Genomics of Preaxostyla Flagellates Illuminates Evolutionary Transitions and the Path Towards Mitochondrial Loss.</title>
        <authorList>
            <person name="Novak L.V.F."/>
            <person name="Treitli S.C."/>
            <person name="Pyrih J."/>
            <person name="Halakuc P."/>
            <person name="Pipaliya S.V."/>
            <person name="Vacek V."/>
            <person name="Brzon O."/>
            <person name="Soukal P."/>
            <person name="Eme L."/>
            <person name="Dacks J.B."/>
            <person name="Karnkowska A."/>
            <person name="Elias M."/>
            <person name="Hampl V."/>
        </authorList>
    </citation>
    <scope>NUCLEOTIDE SEQUENCE [LARGE SCALE GENOMIC DNA]</scope>
    <source>
        <strain evidence="1">NAU3</strain>
        <tissue evidence="1">Gut</tissue>
    </source>
</reference>
<keyword evidence="2" id="KW-1185">Reference proteome</keyword>
<gene>
    <name evidence="1" type="ORF">BLNAU_25065</name>
</gene>
<organism evidence="1 2">
    <name type="scientific">Blattamonas nauphoetae</name>
    <dbReference type="NCBI Taxonomy" id="2049346"/>
    <lineage>
        <taxon>Eukaryota</taxon>
        <taxon>Metamonada</taxon>
        <taxon>Preaxostyla</taxon>
        <taxon>Oxymonadida</taxon>
        <taxon>Blattamonas</taxon>
    </lineage>
</organism>
<comment type="caution">
    <text evidence="1">The sequence shown here is derived from an EMBL/GenBank/DDBJ whole genome shotgun (WGS) entry which is preliminary data.</text>
</comment>
<protein>
    <submittedName>
        <fullName evidence="1">Uncharacterized protein</fullName>
    </submittedName>
</protein>
<sequence length="1544" mass="165189">MLSTSHRTSPITPLQQEQVQDLHTTVGCDFHTFSGCRVIGHGANPLLSCFDSLFESNSAKGAGGCFTSYTTYTHAQRCIFRGNTADSRGGAMFFDYGIYFRFEDTHFEGNKAFMCYPSSSQLAHYRGNDINLHDSKLSAPKLGYYTGSVTNGNLTNEDDYLPTPSESLPKAAAALVKISTSASKTKFNTILVERESSVSVTTTFQCHSKLLDWDGHATHPLSPRSCLKGSLSENSNTTFRALTLLPSSKSVTSITMMSPTTLYLTDVKADRLSEQTKSLFVFGAGKINFHQCQFDEVSLADCPLISITGSATVSMVHVWFSRIVRTVGRGASCVDSSTTSTLSITTSDCGACSSVGRAGCFDLSTTNLSASLSIGVYFSKNTANTGNDPSITQTANDLFISGYSTSKISIGSSRSISSPNHVIQNGNAVTLIYPSRGFNDFGMNHPISTRFDRATPMSEFGTLNLYVHNLPESSTEVTANIYTKNPLVLEPLDYSKKKVAVRFCPLKTKDQNQSPFFTVGEKASLKLFQTPTTVNIALSVPLVVLTTATSSFTSYIVTRTRNSNFTSTSFSRGVKLSGCAFIHSTGSEVKFDTSKFSDFTSTSNGSVLHSSGASIVATKSTFTSCSAKHGGVFFVALSGSNSVTLIHDKSSAYPVTFSNCSAVGEAGGPDNARGLGGVIYVKGTSSAANPIRCSTTVSDDARFEGNMALEGSDMFIEKELFDGKTTESLVNFGGGSYSEDFRIVIEGRTGTPGEMEMVQTQLMVQPKVSVNGSEVELTTGKAETTTRTANGRRRSVKHWQWEAHSPKHSICVEHDVHREEIVVTNQIVTLTGTTTSNKNTAKLLRSQLKIDESLAVGAYSLELNDVGILCQVDLPHEYCLIKSTKGPVTLVGCCFDRMKGSNDLPILNAPLVSFSSTEASLSISTTTFNSFSVSTTPLIAVVTEHELTFRSNTFNINVVLQTATLVRVTSSSLNTVVTPSLWTGSFTQSQRLLDFVGCDSSLTSDHQFFESSLLFYLLPPTVNIVAGHTTDNEESEHPNCGTDRLRCSSLSSALASALTHSLSASIFVSNTTSLSTSLEVTSTASFTSTSGKQTISQSLGGSIVLNGAGQSLSFTSLVFALSPTSTVSTLVTVSTGSLSLTTCSIGTDIVTEMNTFMTTLLDVANGCSLTIVLRLGSSFSSDSGLLFSSVSSNATGSLIFVHSANLETTSKATPFSLIKTTFEPLPARLMTIDEKKWYAGEVGNKGAEKSETTLSVDENGEDHQNCGIVQLACQTLETGFSSLRATGTTIILNRNDTIQTTLTAAFETQTIQSKTTAQTISVSPSGAISISSSRQLTLHTLSFTFESGSRSLPFVKVTTGSLSIEECSFGSSESDTILTSALFDISGTLRVDSVNFRKLKTSQSAGLFKLELTDTETLCFTTTQIELCSSTDELGFQSEGISFTEESSNSVPSGALIFISGSSFATQIVPSRFPAIDPETDENKFWGIDSTTSVESSLLVYLVEPGNEIDVDGKKGRDIAHCGHFGVACQTIGKGFVERMLLTL</sequence>
<evidence type="ECO:0000313" key="1">
    <source>
        <dbReference type="EMBL" id="KAK2940022.1"/>
    </source>
</evidence>
<accession>A0ABQ9WKN6</accession>